<dbReference type="PANTHER" id="PTHR30203">
    <property type="entry name" value="OUTER MEMBRANE CATION EFFLUX PROTEIN"/>
    <property type="match status" value="1"/>
</dbReference>
<dbReference type="Gene3D" id="1.20.1600.10">
    <property type="entry name" value="Outer membrane efflux proteins (OEP)"/>
    <property type="match status" value="1"/>
</dbReference>
<gene>
    <name evidence="11" type="ORF">H8N03_13760</name>
</gene>
<feature type="signal peptide" evidence="9">
    <location>
        <begin position="1"/>
        <end position="25"/>
    </location>
</feature>
<evidence type="ECO:0000313" key="11">
    <source>
        <dbReference type="EMBL" id="MBC5784012.1"/>
    </source>
</evidence>
<comment type="subcellular location">
    <subcellularLocation>
        <location evidence="9">Cell membrane</location>
        <topology evidence="9">Lipid-anchor</topology>
    </subcellularLocation>
    <subcellularLocation>
        <location evidence="1">Membrane</location>
    </subcellularLocation>
</comment>
<dbReference type="EMBL" id="JACORT010000005">
    <property type="protein sequence ID" value="MBC5784012.1"/>
    <property type="molecule type" value="Genomic_DNA"/>
</dbReference>
<reference evidence="11" key="1">
    <citation type="submission" date="2020-08" db="EMBL/GenBank/DDBJ databases">
        <title>Ramlibacter sp. USB13 16S ribosomal RNA gene genome sequencing and assembly.</title>
        <authorList>
            <person name="Kang M."/>
        </authorList>
    </citation>
    <scope>NUCLEOTIDE SEQUENCE</scope>
    <source>
        <strain evidence="11">USB13</strain>
    </source>
</reference>
<keyword evidence="7 9" id="KW-0564">Palmitate</keyword>
<dbReference type="Gene3D" id="2.20.200.10">
    <property type="entry name" value="Outer membrane efflux proteins (OEP)"/>
    <property type="match status" value="1"/>
</dbReference>
<keyword evidence="12" id="KW-1185">Reference proteome</keyword>
<sequence length="475" mass="50532">MNTRSHGRPLAGLAAALLLAGCANMKGIAPEATLRTPPVPSVAATEVAPLAADWWKDFGDPQLDRLIEQALRDSPNLGVARARLRRAQAATEAADASRYPQVNGALDITRQRFSENSLYPKPLAGSIQDTGTLQANANWEIDFFGKNEAALQAALGGARAADADVAAARVVLASNVARTYFQLARLQEQLVVARRTLQQREQQLQLVQQRVSAGLDTTLEQRQSEGAIPEARQQIEALQEQAQTTRNALAALVASQDVPAVGQLPALRTVRAGTTLPALPADLLARRPDVNAARWRVEAASQDVKSAQAQFYPNVNLTAFLGLSTLGLGKLLDLGSTQWGVGPAIRLPIFDAGRLRANLKGRTADLDSAIESYNGAVLEAFHEAGDAVAAVQSVERQQAEQRQAEAAAEGAYDIAVQRYRAGLGTFLNVLSAENAVLAQRRLGVDLAARALDARVALYRALGGGYSATAENVAAH</sequence>
<organism evidence="11 12">
    <name type="scientific">Ramlibacter cellulosilyticus</name>
    <dbReference type="NCBI Taxonomy" id="2764187"/>
    <lineage>
        <taxon>Bacteria</taxon>
        <taxon>Pseudomonadati</taxon>
        <taxon>Pseudomonadota</taxon>
        <taxon>Betaproteobacteria</taxon>
        <taxon>Burkholderiales</taxon>
        <taxon>Comamonadaceae</taxon>
        <taxon>Ramlibacter</taxon>
    </lineage>
</organism>
<dbReference type="InterPro" id="IPR010131">
    <property type="entry name" value="MdtP/NodT-like"/>
</dbReference>
<feature type="coiled-coil region" evidence="10">
    <location>
        <begin position="183"/>
        <end position="255"/>
    </location>
</feature>
<dbReference type="SUPFAM" id="SSF56954">
    <property type="entry name" value="Outer membrane efflux proteins (OEP)"/>
    <property type="match status" value="1"/>
</dbReference>
<keyword evidence="5 9" id="KW-0732">Signal</keyword>
<dbReference type="RefSeq" id="WP_187076757.1">
    <property type="nucleotide sequence ID" value="NZ_JACORT010000005.1"/>
</dbReference>
<evidence type="ECO:0000256" key="2">
    <source>
        <dbReference type="ARBA" id="ARBA00007613"/>
    </source>
</evidence>
<accession>A0A923MUJ4</accession>
<evidence type="ECO:0000256" key="3">
    <source>
        <dbReference type="ARBA" id="ARBA00022452"/>
    </source>
</evidence>
<dbReference type="PANTHER" id="PTHR30203:SF20">
    <property type="entry name" value="MULTIDRUG RESISTANCE OUTER MEMBRANE PROTEIN MDTP-RELATED"/>
    <property type="match status" value="1"/>
</dbReference>
<dbReference type="InterPro" id="IPR003423">
    <property type="entry name" value="OMP_efflux"/>
</dbReference>
<keyword evidence="4 9" id="KW-0812">Transmembrane</keyword>
<name>A0A923MUJ4_9BURK</name>
<keyword evidence="3 9" id="KW-1134">Transmembrane beta strand</keyword>
<dbReference type="GO" id="GO:0005886">
    <property type="term" value="C:plasma membrane"/>
    <property type="evidence" value="ECO:0007669"/>
    <property type="project" value="UniProtKB-SubCell"/>
</dbReference>
<evidence type="ECO:0000256" key="4">
    <source>
        <dbReference type="ARBA" id="ARBA00022692"/>
    </source>
</evidence>
<dbReference type="Pfam" id="PF02321">
    <property type="entry name" value="OEP"/>
    <property type="match status" value="2"/>
</dbReference>
<dbReference type="GO" id="GO:0015562">
    <property type="term" value="F:efflux transmembrane transporter activity"/>
    <property type="evidence" value="ECO:0007669"/>
    <property type="project" value="InterPro"/>
</dbReference>
<dbReference type="AlphaFoldDB" id="A0A923MUJ4"/>
<evidence type="ECO:0000256" key="9">
    <source>
        <dbReference type="RuleBase" id="RU362097"/>
    </source>
</evidence>
<feature type="chain" id="PRO_5038161944" evidence="9">
    <location>
        <begin position="26"/>
        <end position="475"/>
    </location>
</feature>
<comment type="similarity">
    <text evidence="2 9">Belongs to the outer membrane factor (OMF) (TC 1.B.17) family.</text>
</comment>
<dbReference type="NCBIfam" id="TIGR01845">
    <property type="entry name" value="outer_NodT"/>
    <property type="match status" value="1"/>
</dbReference>
<proteinExistence type="inferred from homology"/>
<evidence type="ECO:0000256" key="8">
    <source>
        <dbReference type="ARBA" id="ARBA00023288"/>
    </source>
</evidence>
<keyword evidence="6 9" id="KW-0472">Membrane</keyword>
<keyword evidence="8 9" id="KW-0449">Lipoprotein</keyword>
<evidence type="ECO:0000256" key="7">
    <source>
        <dbReference type="ARBA" id="ARBA00023139"/>
    </source>
</evidence>
<evidence type="ECO:0000256" key="6">
    <source>
        <dbReference type="ARBA" id="ARBA00023136"/>
    </source>
</evidence>
<evidence type="ECO:0000256" key="5">
    <source>
        <dbReference type="ARBA" id="ARBA00022729"/>
    </source>
</evidence>
<evidence type="ECO:0000313" key="12">
    <source>
        <dbReference type="Proteomes" id="UP000608513"/>
    </source>
</evidence>
<evidence type="ECO:0000256" key="1">
    <source>
        <dbReference type="ARBA" id="ARBA00004370"/>
    </source>
</evidence>
<dbReference type="Proteomes" id="UP000608513">
    <property type="component" value="Unassembled WGS sequence"/>
</dbReference>
<dbReference type="PROSITE" id="PS51257">
    <property type="entry name" value="PROKAR_LIPOPROTEIN"/>
    <property type="match status" value="1"/>
</dbReference>
<protein>
    <submittedName>
        <fullName evidence="11">Efflux transporter outer membrane subunit</fullName>
    </submittedName>
</protein>
<keyword evidence="10" id="KW-0175">Coiled coil</keyword>
<evidence type="ECO:0000256" key="10">
    <source>
        <dbReference type="SAM" id="Coils"/>
    </source>
</evidence>
<comment type="caution">
    <text evidence="11">The sequence shown here is derived from an EMBL/GenBank/DDBJ whole genome shotgun (WGS) entry which is preliminary data.</text>
</comment>